<dbReference type="Proteomes" id="UP000323560">
    <property type="component" value="Chromosome"/>
</dbReference>
<dbReference type="CDD" id="cd09021">
    <property type="entry name" value="Aldose_epim_Ec_YphB"/>
    <property type="match status" value="1"/>
</dbReference>
<dbReference type="SUPFAM" id="SSF74650">
    <property type="entry name" value="Galactose mutarotase-like"/>
    <property type="match status" value="1"/>
</dbReference>
<dbReference type="GO" id="GO:0030246">
    <property type="term" value="F:carbohydrate binding"/>
    <property type="evidence" value="ECO:0007669"/>
    <property type="project" value="InterPro"/>
</dbReference>
<name>A0AAP9JHT4_GLUTH</name>
<dbReference type="EMBL" id="CP043043">
    <property type="protein sequence ID" value="QEH96558.1"/>
    <property type="molecule type" value="Genomic_DNA"/>
</dbReference>
<dbReference type="Pfam" id="PF01263">
    <property type="entry name" value="Aldose_epim"/>
    <property type="match status" value="1"/>
</dbReference>
<dbReference type="Gene3D" id="2.70.98.10">
    <property type="match status" value="1"/>
</dbReference>
<dbReference type="InterPro" id="IPR011013">
    <property type="entry name" value="Gal_mutarotase_sf_dom"/>
</dbReference>
<sequence length="311" mass="34093">MGHRVAHDRPLLSGFQIVMIELSRGKSRLTILPETGGGIGVWQLDGKDIFLPVSNEALAAQKGEAVGAYPLIPYSNRIADGRFSFNGQDYDLAPNMGDHPHTIHGNAWEKDWTVAHQGANHAVLTLDHVPQENDTQWPFTYRAVLSYLLTENTLDVQMVVENRDTVDQPVGFGFHPFLAAQGPATLSFDATKAWLTSPDGLPVQAVSCDGEWSFHAPKDAHARFIDNCFAGFGGQVVLDRPDAGLKVTVEADPIFTHLVVFTSPDDPFVAVEPVTSMTDAINRSDIPDRGLHVLKPNTRIGGRMRFHVRAV</sequence>
<dbReference type="AlphaFoldDB" id="A0AAP9JHT4"/>
<protein>
    <submittedName>
        <fullName evidence="1">Aldose 1-epimerase</fullName>
    </submittedName>
</protein>
<dbReference type="GO" id="GO:0016853">
    <property type="term" value="F:isomerase activity"/>
    <property type="evidence" value="ECO:0007669"/>
    <property type="project" value="InterPro"/>
</dbReference>
<evidence type="ECO:0000313" key="2">
    <source>
        <dbReference type="Proteomes" id="UP000323560"/>
    </source>
</evidence>
<organism evidence="1 2">
    <name type="scientific">Gluconobacter thailandicus</name>
    <dbReference type="NCBI Taxonomy" id="257438"/>
    <lineage>
        <taxon>Bacteria</taxon>
        <taxon>Pseudomonadati</taxon>
        <taxon>Pseudomonadota</taxon>
        <taxon>Alphaproteobacteria</taxon>
        <taxon>Acetobacterales</taxon>
        <taxon>Acetobacteraceae</taxon>
        <taxon>Gluconobacter</taxon>
    </lineage>
</organism>
<dbReference type="GO" id="GO:0005975">
    <property type="term" value="P:carbohydrate metabolic process"/>
    <property type="evidence" value="ECO:0007669"/>
    <property type="project" value="InterPro"/>
</dbReference>
<dbReference type="InterPro" id="IPR008183">
    <property type="entry name" value="Aldose_1/G6P_1-epimerase"/>
</dbReference>
<dbReference type="KEGG" id="gti:FXF46_09820"/>
<dbReference type="InterPro" id="IPR014718">
    <property type="entry name" value="GH-type_carb-bd"/>
</dbReference>
<accession>A0AAP9JHT4</accession>
<reference evidence="1 2" key="1">
    <citation type="submission" date="2019-08" db="EMBL/GenBank/DDBJ databases">
        <title>Gluconobacter frateurii HD924 genome.</title>
        <authorList>
            <person name="Liu Y."/>
            <person name="Zhang P."/>
        </authorList>
    </citation>
    <scope>NUCLEOTIDE SEQUENCE [LARGE SCALE GENOMIC DNA]</scope>
    <source>
        <strain evidence="1 2">HD924</strain>
    </source>
</reference>
<gene>
    <name evidence="1" type="ORF">FXF46_09820</name>
</gene>
<proteinExistence type="predicted"/>
<evidence type="ECO:0000313" key="1">
    <source>
        <dbReference type="EMBL" id="QEH96558.1"/>
    </source>
</evidence>